<gene>
    <name evidence="11" type="ORF">SAMN02746064_00022</name>
</gene>
<evidence type="ECO:0000256" key="2">
    <source>
        <dbReference type="ARBA" id="ARBA00006742"/>
    </source>
</evidence>
<evidence type="ECO:0000256" key="3">
    <source>
        <dbReference type="ARBA" id="ARBA00022448"/>
    </source>
</evidence>
<feature type="transmembrane region" description="Helical" evidence="10">
    <location>
        <begin position="6"/>
        <end position="24"/>
    </location>
</feature>
<dbReference type="PANTHER" id="PTHR33909">
    <property type="entry name" value="SEC TRANSLOCON ACCESSORY COMPLEX SUBUNIT YAJC"/>
    <property type="match status" value="1"/>
</dbReference>
<reference evidence="11 12" key="1">
    <citation type="submission" date="2016-11" db="EMBL/GenBank/DDBJ databases">
        <authorList>
            <person name="Jaros S."/>
            <person name="Januszkiewicz K."/>
            <person name="Wedrychowicz H."/>
        </authorList>
    </citation>
    <scope>NUCLEOTIDE SEQUENCE [LARGE SCALE GENOMIC DNA]</scope>
    <source>
        <strain evidence="11 12">DSM 14828</strain>
    </source>
</reference>
<evidence type="ECO:0000256" key="1">
    <source>
        <dbReference type="ARBA" id="ARBA00004162"/>
    </source>
</evidence>
<keyword evidence="5 10" id="KW-0812">Transmembrane</keyword>
<keyword evidence="4" id="KW-1003">Cell membrane</keyword>
<evidence type="ECO:0000256" key="7">
    <source>
        <dbReference type="ARBA" id="ARBA00022989"/>
    </source>
</evidence>
<keyword evidence="8" id="KW-0811">Translocation</keyword>
<dbReference type="PRINTS" id="PR01853">
    <property type="entry name" value="YAJCTRNLCASE"/>
</dbReference>
<keyword evidence="9 10" id="KW-0472">Membrane</keyword>
<dbReference type="OrthoDB" id="9800132at2"/>
<keyword evidence="3" id="KW-0813">Transport</keyword>
<name>A0A1M4S4B8_9FIRM</name>
<evidence type="ECO:0000256" key="8">
    <source>
        <dbReference type="ARBA" id="ARBA00023010"/>
    </source>
</evidence>
<dbReference type="PANTHER" id="PTHR33909:SF1">
    <property type="entry name" value="SEC TRANSLOCON ACCESSORY COMPLEX SUBUNIT YAJC"/>
    <property type="match status" value="1"/>
</dbReference>
<comment type="subcellular location">
    <subcellularLocation>
        <location evidence="1">Cell membrane</location>
        <topology evidence="1">Single-pass membrane protein</topology>
    </subcellularLocation>
</comment>
<evidence type="ECO:0000313" key="11">
    <source>
        <dbReference type="EMBL" id="SHE27019.1"/>
    </source>
</evidence>
<accession>A0A1M4S4B8</accession>
<dbReference type="Pfam" id="PF02699">
    <property type="entry name" value="YajC"/>
    <property type="match status" value="1"/>
</dbReference>
<dbReference type="NCBIfam" id="TIGR00739">
    <property type="entry name" value="yajC"/>
    <property type="match status" value="1"/>
</dbReference>
<evidence type="ECO:0000256" key="10">
    <source>
        <dbReference type="SAM" id="Phobius"/>
    </source>
</evidence>
<dbReference type="SMART" id="SM01323">
    <property type="entry name" value="YajC"/>
    <property type="match status" value="1"/>
</dbReference>
<dbReference type="STRING" id="1120975.SAMN02746064_00022"/>
<protein>
    <submittedName>
        <fullName evidence="11">Preprotein translocase subunit YajC</fullName>
    </submittedName>
</protein>
<dbReference type="InterPro" id="IPR003849">
    <property type="entry name" value="Preprotein_translocase_YajC"/>
</dbReference>
<keyword evidence="7 10" id="KW-1133">Transmembrane helix</keyword>
<sequence>MNLQELLSFLPIIAVFGFFYFFVIRPQSKQQKKIQSMRNELRKGDKIVTIGGFYGKIIAFKDDVLTVELKPDNIKVQITRAAVADVLNKTEEDIDRSE</sequence>
<dbReference type="Proteomes" id="UP000184251">
    <property type="component" value="Unassembled WGS sequence"/>
</dbReference>
<evidence type="ECO:0000256" key="6">
    <source>
        <dbReference type="ARBA" id="ARBA00022927"/>
    </source>
</evidence>
<comment type="similarity">
    <text evidence="2">Belongs to the YajC family.</text>
</comment>
<evidence type="ECO:0000256" key="4">
    <source>
        <dbReference type="ARBA" id="ARBA00022475"/>
    </source>
</evidence>
<dbReference type="AlphaFoldDB" id="A0A1M4S4B8"/>
<evidence type="ECO:0000256" key="9">
    <source>
        <dbReference type="ARBA" id="ARBA00023136"/>
    </source>
</evidence>
<organism evidence="11 12">
    <name type="scientific">Alkalibacter saccharofermentans DSM 14828</name>
    <dbReference type="NCBI Taxonomy" id="1120975"/>
    <lineage>
        <taxon>Bacteria</taxon>
        <taxon>Bacillati</taxon>
        <taxon>Bacillota</taxon>
        <taxon>Clostridia</taxon>
        <taxon>Eubacteriales</taxon>
        <taxon>Eubacteriaceae</taxon>
        <taxon>Alkalibacter</taxon>
    </lineage>
</organism>
<dbReference type="GO" id="GO:0005886">
    <property type="term" value="C:plasma membrane"/>
    <property type="evidence" value="ECO:0007669"/>
    <property type="project" value="UniProtKB-SubCell"/>
</dbReference>
<keyword evidence="12" id="KW-1185">Reference proteome</keyword>
<dbReference type="EMBL" id="FQTU01000001">
    <property type="protein sequence ID" value="SHE27019.1"/>
    <property type="molecule type" value="Genomic_DNA"/>
</dbReference>
<proteinExistence type="inferred from homology"/>
<keyword evidence="6" id="KW-0653">Protein transport</keyword>
<dbReference type="RefSeq" id="WP_073269035.1">
    <property type="nucleotide sequence ID" value="NZ_FQTU01000001.1"/>
</dbReference>
<dbReference type="GO" id="GO:0015031">
    <property type="term" value="P:protein transport"/>
    <property type="evidence" value="ECO:0007669"/>
    <property type="project" value="UniProtKB-KW"/>
</dbReference>
<evidence type="ECO:0000313" key="12">
    <source>
        <dbReference type="Proteomes" id="UP000184251"/>
    </source>
</evidence>
<evidence type="ECO:0000256" key="5">
    <source>
        <dbReference type="ARBA" id="ARBA00022692"/>
    </source>
</evidence>